<accession>B0P662</accession>
<proteinExistence type="predicted"/>
<protein>
    <submittedName>
        <fullName evidence="1">Uncharacterized protein</fullName>
    </submittedName>
</protein>
<sequence>MNQHNIISFAAFCNISVSYFSNKINAFRNNFKKCCILQYNHVILALK</sequence>
<name>B0P662_9FIRM</name>
<dbReference type="EMBL" id="ABGD02000005">
    <property type="protein sequence ID" value="EDS12687.1"/>
    <property type="molecule type" value="Genomic_DNA"/>
</dbReference>
<reference evidence="1" key="1">
    <citation type="submission" date="2007-11" db="EMBL/GenBank/DDBJ databases">
        <authorList>
            <person name="Fulton L."/>
            <person name="Clifton S."/>
            <person name="Fulton B."/>
            <person name="Xu J."/>
            <person name="Minx P."/>
            <person name="Pepin K.H."/>
            <person name="Johnson M."/>
            <person name="Thiruvilangam P."/>
            <person name="Bhonagiri V."/>
            <person name="Nash W.E."/>
            <person name="Mardis E.R."/>
            <person name="Wilson R.K."/>
        </authorList>
    </citation>
    <scope>NUCLEOTIDE SEQUENCE [LARGE SCALE GENOMIC DNA]</scope>
    <source>
        <strain evidence="1">DSM 17241</strain>
    </source>
</reference>
<reference evidence="1" key="2">
    <citation type="submission" date="2013-09" db="EMBL/GenBank/DDBJ databases">
        <title>Draft genome sequence of Anaerotruncus colihominis(DSM 17241).</title>
        <authorList>
            <person name="Sudarsanam P."/>
            <person name="Ley R."/>
            <person name="Guruge J."/>
            <person name="Turnbaugh P.J."/>
            <person name="Mahowald M."/>
            <person name="Liep D."/>
            <person name="Gordon J."/>
        </authorList>
    </citation>
    <scope>NUCLEOTIDE SEQUENCE</scope>
    <source>
        <strain evidence="1">DSM 17241</strain>
    </source>
</reference>
<evidence type="ECO:0000313" key="1">
    <source>
        <dbReference type="EMBL" id="EDS12687.1"/>
    </source>
</evidence>
<gene>
    <name evidence="1" type="ORF">ANACOL_00234</name>
</gene>
<keyword evidence="2" id="KW-1185">Reference proteome</keyword>
<organism evidence="1 2">
    <name type="scientific">Anaerotruncus colihominis DSM 17241</name>
    <dbReference type="NCBI Taxonomy" id="445972"/>
    <lineage>
        <taxon>Bacteria</taxon>
        <taxon>Bacillati</taxon>
        <taxon>Bacillota</taxon>
        <taxon>Clostridia</taxon>
        <taxon>Eubacteriales</taxon>
        <taxon>Oscillospiraceae</taxon>
        <taxon>Anaerotruncus</taxon>
    </lineage>
</organism>
<dbReference type="Proteomes" id="UP000003803">
    <property type="component" value="Unassembled WGS sequence"/>
</dbReference>
<dbReference type="AlphaFoldDB" id="B0P662"/>
<evidence type="ECO:0000313" key="2">
    <source>
        <dbReference type="Proteomes" id="UP000003803"/>
    </source>
</evidence>
<dbReference type="HOGENOM" id="CLU_3163930_0_0_9"/>
<comment type="caution">
    <text evidence="1">The sequence shown here is derived from an EMBL/GenBank/DDBJ whole genome shotgun (WGS) entry which is preliminary data.</text>
</comment>